<organism evidence="1 2">
    <name type="scientific">Trichonephila inaurata madagascariensis</name>
    <dbReference type="NCBI Taxonomy" id="2747483"/>
    <lineage>
        <taxon>Eukaryota</taxon>
        <taxon>Metazoa</taxon>
        <taxon>Ecdysozoa</taxon>
        <taxon>Arthropoda</taxon>
        <taxon>Chelicerata</taxon>
        <taxon>Arachnida</taxon>
        <taxon>Araneae</taxon>
        <taxon>Araneomorphae</taxon>
        <taxon>Entelegynae</taxon>
        <taxon>Araneoidea</taxon>
        <taxon>Nephilidae</taxon>
        <taxon>Trichonephila</taxon>
        <taxon>Trichonephila inaurata</taxon>
    </lineage>
</organism>
<comment type="caution">
    <text evidence="1">The sequence shown here is derived from an EMBL/GenBank/DDBJ whole genome shotgun (WGS) entry which is preliminary data.</text>
</comment>
<name>A0A8X6II12_9ARAC</name>
<dbReference type="EMBL" id="BMAV01025904">
    <property type="protein sequence ID" value="GFS45796.1"/>
    <property type="molecule type" value="Genomic_DNA"/>
</dbReference>
<gene>
    <name evidence="1" type="ORF">TNIN_196621</name>
</gene>
<evidence type="ECO:0000313" key="1">
    <source>
        <dbReference type="EMBL" id="GFS45796.1"/>
    </source>
</evidence>
<keyword evidence="2" id="KW-1185">Reference proteome</keyword>
<proteinExistence type="predicted"/>
<sequence length="102" mass="11218">MRRLKIDLTIVVIFRLTSNLGNISAYLTFRGGLPISFISWLVAGAEGERLLDTIDEGTAKGVGISVRVLEIEAAFENVDIKRFASVDDVKTAKTEDEVFGTR</sequence>
<dbReference type="Proteomes" id="UP000886998">
    <property type="component" value="Unassembled WGS sequence"/>
</dbReference>
<reference evidence="1" key="1">
    <citation type="submission" date="2020-08" db="EMBL/GenBank/DDBJ databases">
        <title>Multicomponent nature underlies the extraordinary mechanical properties of spider dragline silk.</title>
        <authorList>
            <person name="Kono N."/>
            <person name="Nakamura H."/>
            <person name="Mori M."/>
            <person name="Yoshida Y."/>
            <person name="Ohtoshi R."/>
            <person name="Malay A.D."/>
            <person name="Moran D.A.P."/>
            <person name="Tomita M."/>
            <person name="Numata K."/>
            <person name="Arakawa K."/>
        </authorList>
    </citation>
    <scope>NUCLEOTIDE SEQUENCE</scope>
</reference>
<dbReference type="AlphaFoldDB" id="A0A8X6II12"/>
<accession>A0A8X6II12</accession>
<protein>
    <submittedName>
        <fullName evidence="1">Uncharacterized protein</fullName>
    </submittedName>
</protein>
<evidence type="ECO:0000313" key="2">
    <source>
        <dbReference type="Proteomes" id="UP000886998"/>
    </source>
</evidence>